<proteinExistence type="predicted"/>
<name>Q9AMZ6_BRAJP</name>
<organism evidence="1">
    <name type="scientific">Bradyrhizobium japonicum</name>
    <dbReference type="NCBI Taxonomy" id="375"/>
    <lineage>
        <taxon>Bacteria</taxon>
        <taxon>Pseudomonadati</taxon>
        <taxon>Pseudomonadota</taxon>
        <taxon>Alphaproteobacteria</taxon>
        <taxon>Hyphomicrobiales</taxon>
        <taxon>Nitrobacteraceae</taxon>
        <taxon>Bradyrhizobium</taxon>
    </lineage>
</organism>
<dbReference type="AlphaFoldDB" id="Q9AMZ6"/>
<reference evidence="1" key="1">
    <citation type="journal article" date="2001" name="J. Bacteriol.">
        <title>Potential symbiosis-specific genes uncovered by sequencing a 410-kb DNA region of the Bradyrhizobium japonicum chromosome.</title>
        <authorList>
            <person name="Gottfert M."/>
            <person name="Rothlisberger S."/>
            <person name="Kundig C."/>
            <person name="Beck C."/>
            <person name="Marty R."/>
            <person name="Hennecke H."/>
        </authorList>
    </citation>
    <scope>NUCLEOTIDE SEQUENCE</scope>
    <source>
        <strain evidence="1">110spc4</strain>
    </source>
</reference>
<evidence type="ECO:0000313" key="1">
    <source>
        <dbReference type="EMBL" id="AAG60985.1"/>
    </source>
</evidence>
<sequence>MLLRRYFLVSGCRGALEMDQIFSEQVQVPDAVVSVAFDKAWSFVEKDPLLAHNLKAVLHSRLRTYLECSIRNGERNALNLANEAIRNLRAELAPSTGQ</sequence>
<dbReference type="EMBL" id="AH010242">
    <property type="protein sequence ID" value="AAG60985.1"/>
    <property type="molecule type" value="Genomic_DNA"/>
</dbReference>
<gene>
    <name evidence="1" type="primary">id698</name>
</gene>
<accession>Q9AMZ6</accession>
<protein>
    <submittedName>
        <fullName evidence="1">ID698</fullName>
    </submittedName>
</protein>